<reference evidence="2 3" key="1">
    <citation type="submission" date="2016-09" db="EMBL/GenBank/DDBJ databases">
        <title>Xenorhabdus thuongxuanensis sp. nov. and Xenorhabdus eapokensis sp. nov., isolated from Steinernema species.</title>
        <authorList>
            <person name="Kaempfer P."/>
            <person name="Tobias N.J."/>
            <person name="Phan Ke L."/>
            <person name="Bode H.B."/>
            <person name="Glaeser S.P."/>
        </authorList>
    </citation>
    <scope>NUCLEOTIDE SEQUENCE [LARGE SCALE GENOMIC DNA]</scope>
    <source>
        <strain evidence="2 3">DL20</strain>
    </source>
</reference>
<comment type="caution">
    <text evidence="2">The sequence shown here is derived from an EMBL/GenBank/DDBJ whole genome shotgun (WGS) entry which is preliminary data.</text>
</comment>
<feature type="chain" id="PRO_5012795848" description="Secreted protein" evidence="1">
    <location>
        <begin position="26"/>
        <end position="162"/>
    </location>
</feature>
<gene>
    <name evidence="2" type="ORF">Xedl_03207</name>
</gene>
<dbReference type="Proteomes" id="UP000186268">
    <property type="component" value="Unassembled WGS sequence"/>
</dbReference>
<dbReference type="AlphaFoldDB" id="A0A1Q5TK79"/>
<evidence type="ECO:0008006" key="4">
    <source>
        <dbReference type="Google" id="ProtNLM"/>
    </source>
</evidence>
<accession>A0A1Q5TK79</accession>
<evidence type="ECO:0000313" key="3">
    <source>
        <dbReference type="Proteomes" id="UP000186268"/>
    </source>
</evidence>
<dbReference type="OrthoDB" id="6443443at2"/>
<keyword evidence="3" id="KW-1185">Reference proteome</keyword>
<feature type="signal peptide" evidence="1">
    <location>
        <begin position="1"/>
        <end position="25"/>
    </location>
</feature>
<organism evidence="2 3">
    <name type="scientific">Xenorhabdus eapokensis</name>
    <dbReference type="NCBI Taxonomy" id="1873482"/>
    <lineage>
        <taxon>Bacteria</taxon>
        <taxon>Pseudomonadati</taxon>
        <taxon>Pseudomonadota</taxon>
        <taxon>Gammaproteobacteria</taxon>
        <taxon>Enterobacterales</taxon>
        <taxon>Morganellaceae</taxon>
        <taxon>Xenorhabdus</taxon>
    </lineage>
</organism>
<keyword evidence="1" id="KW-0732">Signal</keyword>
<name>A0A1Q5TK79_9GAMM</name>
<protein>
    <recommendedName>
        <fullName evidence="4">Secreted protein</fullName>
    </recommendedName>
</protein>
<evidence type="ECO:0000313" key="2">
    <source>
        <dbReference type="EMBL" id="OKP00619.1"/>
    </source>
</evidence>
<proteinExistence type="predicted"/>
<evidence type="ECO:0000256" key="1">
    <source>
        <dbReference type="SAM" id="SignalP"/>
    </source>
</evidence>
<sequence length="162" mass="18489">MKSLKKHTAYSLCLISMFFANNAFSSAYYNMHFINNSNTAEVTITRTNYDCMYDTGPSPIKLKPQKEISFDIKDSNNVFGGCYDKTKDIVWSVDYSQGSNTIHCSVIFNHDNNDIDNVWRTYFLPTYPECQIPIKFTCDGSEQACQDGLAAKHKQQLTMTIN</sequence>
<dbReference type="RefSeq" id="WP_074024782.1">
    <property type="nucleotide sequence ID" value="NZ_CAWNAG010000139.1"/>
</dbReference>
<dbReference type="EMBL" id="MKGQ01000032">
    <property type="protein sequence ID" value="OKP00619.1"/>
    <property type="molecule type" value="Genomic_DNA"/>
</dbReference>